<reference evidence="10 14" key="3">
    <citation type="journal article" date="2019" name="Nat. Med.">
        <title>A library of human gut bacterial isolates paired with longitudinal multiomics data enables mechanistic microbiome research.</title>
        <authorList>
            <person name="Poyet M."/>
            <person name="Groussin M."/>
            <person name="Gibbons S.M."/>
            <person name="Avila-Pacheco J."/>
            <person name="Jiang X."/>
            <person name="Kearney S.M."/>
            <person name="Perrotta A.R."/>
            <person name="Berdy B."/>
            <person name="Zhao S."/>
            <person name="Lieberman T.D."/>
            <person name="Swanson P.K."/>
            <person name="Smith M."/>
            <person name="Roesemann S."/>
            <person name="Alexander J.E."/>
            <person name="Rich S.A."/>
            <person name="Livny J."/>
            <person name="Vlamakis H."/>
            <person name="Clish C."/>
            <person name="Bullock K."/>
            <person name="Deik A."/>
            <person name="Scott J."/>
            <person name="Pierce K.A."/>
            <person name="Xavier R.J."/>
            <person name="Alm E.J."/>
        </authorList>
    </citation>
    <scope>NUCLEOTIDE SEQUENCE [LARGE SCALE GENOMIC DNA]</scope>
    <source>
        <strain evidence="10 14">BIOML-A27</strain>
    </source>
</reference>
<dbReference type="Proteomes" id="UP000186549">
    <property type="component" value="Unassembled WGS sequence"/>
</dbReference>
<evidence type="ECO:0000259" key="8">
    <source>
        <dbReference type="Pfam" id="PF06738"/>
    </source>
</evidence>
<dbReference type="Proteomes" id="UP000095788">
    <property type="component" value="Unassembled WGS sequence"/>
</dbReference>
<evidence type="ECO:0000313" key="14">
    <source>
        <dbReference type="Proteomes" id="UP000433928"/>
    </source>
</evidence>
<reference evidence="11 13" key="2">
    <citation type="journal article" date="2016" name="Nat. Biotechnol.">
        <title>Measurement of bacterial replication rates in microbial communities.</title>
        <authorList>
            <person name="Brown C.T."/>
            <person name="Olm M.R."/>
            <person name="Thomas B.C."/>
            <person name="Banfield J.F."/>
        </authorList>
    </citation>
    <scope>NUCLEOTIDE SEQUENCE [LARGE SCALE GENOMIC DNA]</scope>
    <source>
        <strain evidence="11">45_41</strain>
    </source>
</reference>
<evidence type="ECO:0000256" key="4">
    <source>
        <dbReference type="ARBA" id="ARBA00022989"/>
    </source>
</evidence>
<evidence type="ECO:0000256" key="1">
    <source>
        <dbReference type="ARBA" id="ARBA00004651"/>
    </source>
</evidence>
<dbReference type="InterPro" id="IPR010619">
    <property type="entry name" value="ThrE-like_N"/>
</dbReference>
<evidence type="ECO:0000313" key="12">
    <source>
        <dbReference type="Proteomes" id="UP000095788"/>
    </source>
</evidence>
<dbReference type="AlphaFoldDB" id="A0A174CKH1"/>
<dbReference type="EMBL" id="CZBF01000001">
    <property type="protein sequence ID" value="CUP34840.1"/>
    <property type="molecule type" value="Genomic_DNA"/>
</dbReference>
<feature type="domain" description="Threonine/serine exporter-like N-terminal" evidence="8">
    <location>
        <begin position="13"/>
        <end position="247"/>
    </location>
</feature>
<sequence length="255" mass="27389">MKTQQELCDILGFIAEYATYQLGSGVHTSRAVRNSRRIGEALGVDVQLSSFQKSTILTVLDLGSGESATRVVAIPSLPISFERNSDLSALSWDALDEGLSLDEIRSRYRTLVDKPRMDPIFTLVFVGLANASFCKLFGGDWTAVGIVFTATLVGFAVKQRMQAHAVNHFLVFACSAFVASLCATAALRFDCTAEITLATSPLFLVPGVPLINGVIDIMEGHVLMGVSRLVNAMLLIVCIAVGLSATLLMVKDSLL</sequence>
<protein>
    <submittedName>
        <fullName evidence="9">Integral membrane protein</fullName>
    </submittedName>
    <submittedName>
        <fullName evidence="10">Threonine/serine exporter family protein</fullName>
    </submittedName>
</protein>
<evidence type="ECO:0000313" key="9">
    <source>
        <dbReference type="EMBL" id="CUP34840.1"/>
    </source>
</evidence>
<keyword evidence="4 7" id="KW-1133">Transmembrane helix</keyword>
<evidence type="ECO:0000313" key="10">
    <source>
        <dbReference type="EMBL" id="KAB4167606.1"/>
    </source>
</evidence>
<evidence type="ECO:0000256" key="2">
    <source>
        <dbReference type="ARBA" id="ARBA00022475"/>
    </source>
</evidence>
<keyword evidence="2" id="KW-1003">Cell membrane</keyword>
<evidence type="ECO:0000256" key="7">
    <source>
        <dbReference type="SAM" id="Phobius"/>
    </source>
</evidence>
<evidence type="ECO:0000313" key="11">
    <source>
        <dbReference type="EMBL" id="OKZ31682.1"/>
    </source>
</evidence>
<dbReference type="InterPro" id="IPR050539">
    <property type="entry name" value="ThrE_Dicarb/AminoAcid_Exp"/>
</dbReference>
<feature type="transmembrane region" description="Helical" evidence="7">
    <location>
        <begin position="169"/>
        <end position="189"/>
    </location>
</feature>
<feature type="transmembrane region" description="Helical" evidence="7">
    <location>
        <begin position="139"/>
        <end position="157"/>
    </location>
</feature>
<gene>
    <name evidence="9" type="primary">yjjP_2</name>
    <name evidence="11" type="ORF">BHV79_13025</name>
    <name evidence="9" type="ORF">ERS852554_00435</name>
    <name evidence="10" type="ORF">GAQ59_18100</name>
</gene>
<dbReference type="Pfam" id="PF06738">
    <property type="entry name" value="ThrE"/>
    <property type="match status" value="1"/>
</dbReference>
<dbReference type="PANTHER" id="PTHR34390:SF2">
    <property type="entry name" value="SUCCINATE TRANSPORTER SUBUNIT YJJP-RELATED"/>
    <property type="match status" value="1"/>
</dbReference>
<evidence type="ECO:0000313" key="13">
    <source>
        <dbReference type="Proteomes" id="UP000186549"/>
    </source>
</evidence>
<dbReference type="EMBL" id="WCUG01000023">
    <property type="protein sequence ID" value="KAB4167606.1"/>
    <property type="molecule type" value="Genomic_DNA"/>
</dbReference>
<evidence type="ECO:0000256" key="6">
    <source>
        <dbReference type="ARBA" id="ARBA00034125"/>
    </source>
</evidence>
<dbReference type="GO" id="GO:0015744">
    <property type="term" value="P:succinate transport"/>
    <property type="evidence" value="ECO:0007669"/>
    <property type="project" value="TreeGrafter"/>
</dbReference>
<feature type="transmembrane region" description="Helical" evidence="7">
    <location>
        <begin position="229"/>
        <end position="250"/>
    </location>
</feature>
<feature type="transmembrane region" description="Helical" evidence="7">
    <location>
        <begin position="195"/>
        <end position="217"/>
    </location>
</feature>
<organism evidence="11 13">
    <name type="scientific">Bacteroides uniformis</name>
    <dbReference type="NCBI Taxonomy" id="820"/>
    <lineage>
        <taxon>Bacteria</taxon>
        <taxon>Pseudomonadati</taxon>
        <taxon>Bacteroidota</taxon>
        <taxon>Bacteroidia</taxon>
        <taxon>Bacteroidales</taxon>
        <taxon>Bacteroidaceae</taxon>
        <taxon>Bacteroides</taxon>
    </lineage>
</organism>
<dbReference type="GO" id="GO:0005886">
    <property type="term" value="C:plasma membrane"/>
    <property type="evidence" value="ECO:0007669"/>
    <property type="project" value="UniProtKB-SubCell"/>
</dbReference>
<comment type="similarity">
    <text evidence="6">Belongs to the ThrE exporter (TC 2.A.79) family.</text>
</comment>
<dbReference type="RefSeq" id="WP_004301249.1">
    <property type="nucleotide sequence ID" value="NZ_CP072239.1"/>
</dbReference>
<accession>A0A174CKH1</accession>
<dbReference type="GeneID" id="29454711"/>
<dbReference type="GO" id="GO:0022857">
    <property type="term" value="F:transmembrane transporter activity"/>
    <property type="evidence" value="ECO:0007669"/>
    <property type="project" value="InterPro"/>
</dbReference>
<comment type="subcellular location">
    <subcellularLocation>
        <location evidence="1">Cell membrane</location>
        <topology evidence="1">Multi-pass membrane protein</topology>
    </subcellularLocation>
</comment>
<dbReference type="EMBL" id="MNQU01000249">
    <property type="protein sequence ID" value="OKZ31682.1"/>
    <property type="molecule type" value="Genomic_DNA"/>
</dbReference>
<reference evidence="9 12" key="1">
    <citation type="submission" date="2015-09" db="EMBL/GenBank/DDBJ databases">
        <authorList>
            <consortium name="Pathogen Informatics"/>
        </authorList>
    </citation>
    <scope>NUCLEOTIDE SEQUENCE [LARGE SCALE GENOMIC DNA]</scope>
    <source>
        <strain evidence="9 12">2789STDY5834942</strain>
    </source>
</reference>
<evidence type="ECO:0000256" key="5">
    <source>
        <dbReference type="ARBA" id="ARBA00023136"/>
    </source>
</evidence>
<evidence type="ECO:0000256" key="3">
    <source>
        <dbReference type="ARBA" id="ARBA00022692"/>
    </source>
</evidence>
<keyword evidence="5 7" id="KW-0472">Membrane</keyword>
<name>A0A174CKH1_BACUN</name>
<proteinExistence type="inferred from homology"/>
<dbReference type="PANTHER" id="PTHR34390">
    <property type="entry name" value="UPF0442 PROTEIN YJJB-RELATED"/>
    <property type="match status" value="1"/>
</dbReference>
<keyword evidence="3 7" id="KW-0812">Transmembrane</keyword>
<dbReference type="Proteomes" id="UP000433928">
    <property type="component" value="Unassembled WGS sequence"/>
</dbReference>